<name>A0A4V4GRE6_9BURK</name>
<dbReference type="InterPro" id="IPR000792">
    <property type="entry name" value="Tscrpt_reg_LuxR_C"/>
</dbReference>
<evidence type="ECO:0000259" key="4">
    <source>
        <dbReference type="PROSITE" id="PS50043"/>
    </source>
</evidence>
<dbReference type="PROSITE" id="PS50043">
    <property type="entry name" value="HTH_LUXR_2"/>
    <property type="match status" value="1"/>
</dbReference>
<protein>
    <submittedName>
        <fullName evidence="6">Response regulator transcription factor</fullName>
    </submittedName>
</protein>
<dbReference type="EMBL" id="STFG01000009">
    <property type="protein sequence ID" value="THU01096.1"/>
    <property type="molecule type" value="Genomic_DNA"/>
</dbReference>
<dbReference type="InterPro" id="IPR001789">
    <property type="entry name" value="Sig_transdc_resp-reg_receiver"/>
</dbReference>
<evidence type="ECO:0000256" key="3">
    <source>
        <dbReference type="PROSITE-ProRule" id="PRU00169"/>
    </source>
</evidence>
<keyword evidence="2" id="KW-0238">DNA-binding</keyword>
<evidence type="ECO:0000256" key="1">
    <source>
        <dbReference type="ARBA" id="ARBA00022553"/>
    </source>
</evidence>
<dbReference type="Pfam" id="PF00196">
    <property type="entry name" value="GerE"/>
    <property type="match status" value="1"/>
</dbReference>
<dbReference type="Pfam" id="PF00072">
    <property type="entry name" value="Response_reg"/>
    <property type="match status" value="1"/>
</dbReference>
<dbReference type="AlphaFoldDB" id="A0A4V4GRE6"/>
<proteinExistence type="predicted"/>
<dbReference type="PROSITE" id="PS00622">
    <property type="entry name" value="HTH_LUXR_1"/>
    <property type="match status" value="1"/>
</dbReference>
<keyword evidence="1 3" id="KW-0597">Phosphoprotein</keyword>
<comment type="caution">
    <text evidence="6">The sequence shown here is derived from an EMBL/GenBank/DDBJ whole genome shotgun (WGS) entry which is preliminary data.</text>
</comment>
<dbReference type="Proteomes" id="UP000308917">
    <property type="component" value="Unassembled WGS sequence"/>
</dbReference>
<evidence type="ECO:0000313" key="6">
    <source>
        <dbReference type="EMBL" id="THU01096.1"/>
    </source>
</evidence>
<dbReference type="InterPro" id="IPR039420">
    <property type="entry name" value="WalR-like"/>
</dbReference>
<feature type="domain" description="HTH luxR-type" evidence="4">
    <location>
        <begin position="149"/>
        <end position="214"/>
    </location>
</feature>
<evidence type="ECO:0000313" key="7">
    <source>
        <dbReference type="Proteomes" id="UP000308917"/>
    </source>
</evidence>
<feature type="domain" description="Response regulatory" evidence="5">
    <location>
        <begin position="11"/>
        <end position="129"/>
    </location>
</feature>
<dbReference type="PANTHER" id="PTHR43214">
    <property type="entry name" value="TWO-COMPONENT RESPONSE REGULATOR"/>
    <property type="match status" value="1"/>
</dbReference>
<evidence type="ECO:0000259" key="5">
    <source>
        <dbReference type="PROSITE" id="PS50110"/>
    </source>
</evidence>
<dbReference type="SUPFAM" id="SSF52172">
    <property type="entry name" value="CheY-like"/>
    <property type="match status" value="1"/>
</dbReference>
<organism evidence="6 7">
    <name type="scientific">Lampropedia puyangensis</name>
    <dbReference type="NCBI Taxonomy" id="1330072"/>
    <lineage>
        <taxon>Bacteria</taxon>
        <taxon>Pseudomonadati</taxon>
        <taxon>Pseudomonadota</taxon>
        <taxon>Betaproteobacteria</taxon>
        <taxon>Burkholderiales</taxon>
        <taxon>Comamonadaceae</taxon>
        <taxon>Lampropedia</taxon>
    </lineage>
</organism>
<dbReference type="InterPro" id="IPR058245">
    <property type="entry name" value="NreC/VraR/RcsB-like_REC"/>
</dbReference>
<dbReference type="InterPro" id="IPR011006">
    <property type="entry name" value="CheY-like_superfamily"/>
</dbReference>
<keyword evidence="7" id="KW-1185">Reference proteome</keyword>
<dbReference type="InterPro" id="IPR016032">
    <property type="entry name" value="Sig_transdc_resp-reg_C-effctor"/>
</dbReference>
<dbReference type="SMART" id="SM00421">
    <property type="entry name" value="HTH_LUXR"/>
    <property type="match status" value="1"/>
</dbReference>
<sequence>MPIAPVAQSIRVLIADDHRIVREGVKQVLADAPEIQVVAEADDGFAALAMVEQMHAQLSVVLLDIAMPKLDGVETLLQLRQRWPALPVLVLSTYAESQYAVHCIRQGAKGYLSKSADPDEMVAAVRQVAAGGLYVTPEAAQALAMAVGRTDGTEALSHREHQVYRLLISGMTVTEIGAKLKLAPNTVSTYRMRVLEKTATKNDVELTLYAQRHGHTG</sequence>
<dbReference type="GO" id="GO:0006355">
    <property type="term" value="P:regulation of DNA-templated transcription"/>
    <property type="evidence" value="ECO:0007669"/>
    <property type="project" value="InterPro"/>
</dbReference>
<feature type="modified residue" description="4-aspartylphosphate" evidence="3">
    <location>
        <position position="64"/>
    </location>
</feature>
<dbReference type="SMART" id="SM00448">
    <property type="entry name" value="REC"/>
    <property type="match status" value="1"/>
</dbReference>
<dbReference type="GO" id="GO:0000160">
    <property type="term" value="P:phosphorelay signal transduction system"/>
    <property type="evidence" value="ECO:0007669"/>
    <property type="project" value="InterPro"/>
</dbReference>
<dbReference type="PRINTS" id="PR00038">
    <property type="entry name" value="HTHLUXR"/>
</dbReference>
<dbReference type="GO" id="GO:0003677">
    <property type="term" value="F:DNA binding"/>
    <property type="evidence" value="ECO:0007669"/>
    <property type="project" value="UniProtKB-KW"/>
</dbReference>
<dbReference type="CDD" id="cd17535">
    <property type="entry name" value="REC_NarL-like"/>
    <property type="match status" value="1"/>
</dbReference>
<dbReference type="PANTHER" id="PTHR43214:SF43">
    <property type="entry name" value="TWO-COMPONENT RESPONSE REGULATOR"/>
    <property type="match status" value="1"/>
</dbReference>
<dbReference type="OrthoDB" id="9816469at2"/>
<evidence type="ECO:0000256" key="2">
    <source>
        <dbReference type="ARBA" id="ARBA00023125"/>
    </source>
</evidence>
<accession>A0A4V4GRE6</accession>
<dbReference type="SUPFAM" id="SSF46894">
    <property type="entry name" value="C-terminal effector domain of the bipartite response regulators"/>
    <property type="match status" value="1"/>
</dbReference>
<dbReference type="Gene3D" id="3.40.50.2300">
    <property type="match status" value="1"/>
</dbReference>
<reference evidence="6 7" key="1">
    <citation type="journal article" date="2015" name="Antonie Van Leeuwenhoek">
        <title>Lampropedia puyangensis sp. nov., isolated from symptomatic bark of Populus ? euramericana canker and emended description of Lampropedia hyalina (Ehrenberg 1832) Lee et al. 2004.</title>
        <authorList>
            <person name="Li Y."/>
            <person name="Wang T."/>
            <person name="Piao C.G."/>
            <person name="Wang L.F."/>
            <person name="Tian G.Z."/>
            <person name="Zhu T.H."/>
            <person name="Guo M.W."/>
        </authorList>
    </citation>
    <scope>NUCLEOTIDE SEQUENCE [LARGE SCALE GENOMIC DNA]</scope>
    <source>
        <strain evidence="6 7">2-bin</strain>
    </source>
</reference>
<gene>
    <name evidence="6" type="ORF">E9531_09455</name>
</gene>
<dbReference type="PROSITE" id="PS50110">
    <property type="entry name" value="RESPONSE_REGULATORY"/>
    <property type="match status" value="1"/>
</dbReference>
<dbReference type="CDD" id="cd06170">
    <property type="entry name" value="LuxR_C_like"/>
    <property type="match status" value="1"/>
</dbReference>